<gene>
    <name evidence="2" type="ORF">PG993_002397</name>
</gene>
<dbReference type="Pfam" id="PF02171">
    <property type="entry name" value="Piwi"/>
    <property type="match status" value="1"/>
</dbReference>
<dbReference type="InterPro" id="IPR003165">
    <property type="entry name" value="Piwi"/>
</dbReference>
<accession>A0ABR1TWQ1</accession>
<dbReference type="Proteomes" id="UP001444661">
    <property type="component" value="Unassembled WGS sequence"/>
</dbReference>
<dbReference type="EMBL" id="JAQQWK010000002">
    <property type="protein sequence ID" value="KAK8051012.1"/>
    <property type="molecule type" value="Genomic_DNA"/>
</dbReference>
<proteinExistence type="predicted"/>
<keyword evidence="3" id="KW-1185">Reference proteome</keyword>
<evidence type="ECO:0000259" key="1">
    <source>
        <dbReference type="PROSITE" id="PS50822"/>
    </source>
</evidence>
<dbReference type="SMART" id="SM00950">
    <property type="entry name" value="Piwi"/>
    <property type="match status" value="1"/>
</dbReference>
<dbReference type="SUPFAM" id="SSF53098">
    <property type="entry name" value="Ribonuclease H-like"/>
    <property type="match status" value="1"/>
</dbReference>
<feature type="domain" description="Piwi" evidence="1">
    <location>
        <begin position="1"/>
        <end position="236"/>
    </location>
</feature>
<dbReference type="InterPro" id="IPR012337">
    <property type="entry name" value="RNaseH-like_sf"/>
</dbReference>
<sequence length="276" mass="31368">MFIGLDVSHAPAGTNQASMAALTVSLDPSAARYGAACQTNGVRTEMMEPSTMKALLPRFIQQWVKDHKVAKVAVNRGPEHVYFFRDGVGTGQLQQVLDIEVKAIRETFQKEVQMVPKITVLIVTKRHHIRFFRQSDTDPSGFDKNENPYPGFLVERGATHPDFWDFFLNSHNAIQGTARPIHYQVILDEIRHRPDDLQRMVFHHCYQYCRSTQPVSLHPAVFYAHLASKRAVAHLQPATPPNQAGQPPTPAPLMSMRRDLHKYNEASPMEKTMWFV</sequence>
<dbReference type="InterPro" id="IPR036397">
    <property type="entry name" value="RNaseH_sf"/>
</dbReference>
<organism evidence="2 3">
    <name type="scientific">Apiospora rasikravindrae</name>
    <dbReference type="NCBI Taxonomy" id="990691"/>
    <lineage>
        <taxon>Eukaryota</taxon>
        <taxon>Fungi</taxon>
        <taxon>Dikarya</taxon>
        <taxon>Ascomycota</taxon>
        <taxon>Pezizomycotina</taxon>
        <taxon>Sordariomycetes</taxon>
        <taxon>Xylariomycetidae</taxon>
        <taxon>Amphisphaeriales</taxon>
        <taxon>Apiosporaceae</taxon>
        <taxon>Apiospora</taxon>
    </lineage>
</organism>
<name>A0ABR1TWQ1_9PEZI</name>
<dbReference type="PROSITE" id="PS50822">
    <property type="entry name" value="PIWI"/>
    <property type="match status" value="1"/>
</dbReference>
<dbReference type="Gene3D" id="3.30.420.10">
    <property type="entry name" value="Ribonuclease H-like superfamily/Ribonuclease H"/>
    <property type="match status" value="1"/>
</dbReference>
<evidence type="ECO:0000313" key="3">
    <source>
        <dbReference type="Proteomes" id="UP001444661"/>
    </source>
</evidence>
<reference evidence="2 3" key="1">
    <citation type="submission" date="2023-01" db="EMBL/GenBank/DDBJ databases">
        <title>Analysis of 21 Apiospora genomes using comparative genomics revels a genus with tremendous synthesis potential of carbohydrate active enzymes and secondary metabolites.</title>
        <authorList>
            <person name="Sorensen T."/>
        </authorList>
    </citation>
    <scope>NUCLEOTIDE SEQUENCE [LARGE SCALE GENOMIC DNA]</scope>
    <source>
        <strain evidence="2 3">CBS 33761</strain>
    </source>
</reference>
<protein>
    <recommendedName>
        <fullName evidence="1">Piwi domain-containing protein</fullName>
    </recommendedName>
</protein>
<comment type="caution">
    <text evidence="2">The sequence shown here is derived from an EMBL/GenBank/DDBJ whole genome shotgun (WGS) entry which is preliminary data.</text>
</comment>
<dbReference type="PANTHER" id="PTHR22891">
    <property type="entry name" value="EUKARYOTIC TRANSLATION INITIATION FACTOR 2C"/>
    <property type="match status" value="1"/>
</dbReference>
<evidence type="ECO:0000313" key="2">
    <source>
        <dbReference type="EMBL" id="KAK8051012.1"/>
    </source>
</evidence>